<dbReference type="Gene3D" id="3.40.190.10">
    <property type="entry name" value="Periplasmic binding protein-like II"/>
    <property type="match status" value="2"/>
</dbReference>
<dbReference type="Proteomes" id="UP000198658">
    <property type="component" value="Unassembled WGS sequence"/>
</dbReference>
<reference evidence="5" key="1">
    <citation type="submission" date="2016-10" db="EMBL/GenBank/DDBJ databases">
        <authorList>
            <person name="Varghese N."/>
            <person name="Submissions S."/>
        </authorList>
    </citation>
    <scope>NUCLEOTIDE SEQUENCE [LARGE SCALE GENOMIC DNA]</scope>
    <source>
        <strain evidence="5">CGMCC 1.10657</strain>
    </source>
</reference>
<evidence type="ECO:0000256" key="1">
    <source>
        <dbReference type="ARBA" id="ARBA00022729"/>
    </source>
</evidence>
<protein>
    <submittedName>
        <fullName evidence="4">Phosphate ABC transporter substrate-binding protein, PhoT family</fullName>
    </submittedName>
</protein>
<evidence type="ECO:0000313" key="5">
    <source>
        <dbReference type="Proteomes" id="UP000198658"/>
    </source>
</evidence>
<dbReference type="OrthoDB" id="9790048at2"/>
<dbReference type="InterPro" id="IPR036737">
    <property type="entry name" value="OmpA-like_sf"/>
</dbReference>
<dbReference type="InterPro" id="IPR024370">
    <property type="entry name" value="PBP_domain"/>
</dbReference>
<name>A0A1H3X6N2_9GAMM</name>
<evidence type="ECO:0000256" key="2">
    <source>
        <dbReference type="SAM" id="SignalP"/>
    </source>
</evidence>
<dbReference type="SUPFAM" id="SSF103088">
    <property type="entry name" value="OmpA-like"/>
    <property type="match status" value="1"/>
</dbReference>
<gene>
    <name evidence="4" type="ORF">SAMN05216562_1366</name>
</gene>
<sequence>MGGLSIRAVATALLCCQLLVTPALAAESKTLFRLTGSNTVGAELAPRLVKGYLHSLKATDIKQRSDDEHHWISARLDGHAVEVPIVALGSSTGFKALHSDSADIGMASRQIKQKELEMLARFGNLTGAEAEHVIGLDALVIAVHPRNPIGQLTIAQLRQIYSGEILNWAELGGPDLPIRPLHRDIESGTRATFDREVFGGSQPAAGNVYEVSGNAETHQLVLRQPGAIGYLPFADATDVKKVAIKAGDLAAVIPDRGIIATEDFPLTRRLYLYKNPSQYKPHVDSFLQFVESPTGQELVAETGFINLTPVALKMTPYPNAPETYRALMEKAERLSISFRFADGSSELDSRALKDLHRLEQYMDNADRELSLTLVGFSDQKSNSNITDIISRFRALKVQGALLRDHQLGDSRILALGAFAPLTADREQAPIKNSRVEVWIN</sequence>
<dbReference type="AlphaFoldDB" id="A0A1H3X6N2"/>
<dbReference type="PANTHER" id="PTHR30570">
    <property type="entry name" value="PERIPLASMIC PHOSPHATE BINDING COMPONENT OF PHOSPHATE ABC TRANSPORTER"/>
    <property type="match status" value="1"/>
</dbReference>
<dbReference type="PANTHER" id="PTHR30570:SF1">
    <property type="entry name" value="PHOSPHATE-BINDING PROTEIN PSTS"/>
    <property type="match status" value="1"/>
</dbReference>
<proteinExistence type="predicted"/>
<feature type="signal peptide" evidence="2">
    <location>
        <begin position="1"/>
        <end position="25"/>
    </location>
</feature>
<evidence type="ECO:0000313" key="4">
    <source>
        <dbReference type="EMBL" id="SDZ94923.1"/>
    </source>
</evidence>
<dbReference type="SUPFAM" id="SSF53850">
    <property type="entry name" value="Periplasmic binding protein-like II"/>
    <property type="match status" value="1"/>
</dbReference>
<organism evidence="4 5">
    <name type="scientific">Microbulbifer marinus</name>
    <dbReference type="NCBI Taxonomy" id="658218"/>
    <lineage>
        <taxon>Bacteria</taxon>
        <taxon>Pseudomonadati</taxon>
        <taxon>Pseudomonadota</taxon>
        <taxon>Gammaproteobacteria</taxon>
        <taxon>Cellvibrionales</taxon>
        <taxon>Microbulbiferaceae</taxon>
        <taxon>Microbulbifer</taxon>
    </lineage>
</organism>
<dbReference type="STRING" id="658218.SAMN05216562_1366"/>
<dbReference type="InterPro" id="IPR050811">
    <property type="entry name" value="Phosphate_ABC_transporter"/>
</dbReference>
<dbReference type="Gene3D" id="3.30.1330.60">
    <property type="entry name" value="OmpA-like domain"/>
    <property type="match status" value="1"/>
</dbReference>
<feature type="domain" description="PBP" evidence="3">
    <location>
        <begin position="81"/>
        <end position="292"/>
    </location>
</feature>
<dbReference type="EMBL" id="FNQO01000001">
    <property type="protein sequence ID" value="SDZ94923.1"/>
    <property type="molecule type" value="Genomic_DNA"/>
</dbReference>
<keyword evidence="5" id="KW-1185">Reference proteome</keyword>
<evidence type="ECO:0000259" key="3">
    <source>
        <dbReference type="Pfam" id="PF12849"/>
    </source>
</evidence>
<dbReference type="CDD" id="cd13653">
    <property type="entry name" value="PBP2_phosphate_like_1"/>
    <property type="match status" value="1"/>
</dbReference>
<accession>A0A1H3X6N2</accession>
<dbReference type="Pfam" id="PF12849">
    <property type="entry name" value="PBP_like_2"/>
    <property type="match status" value="1"/>
</dbReference>
<feature type="chain" id="PRO_5011541566" evidence="2">
    <location>
        <begin position="26"/>
        <end position="440"/>
    </location>
</feature>
<keyword evidence="1 2" id="KW-0732">Signal</keyword>